<dbReference type="Gene3D" id="3.50.50.60">
    <property type="entry name" value="FAD/NAD(P)-binding domain"/>
    <property type="match status" value="1"/>
</dbReference>
<dbReference type="InterPro" id="IPR001613">
    <property type="entry name" value="Flavin_amine_oxidase"/>
</dbReference>
<dbReference type="InterPro" id="IPR036188">
    <property type="entry name" value="FAD/NAD-bd_sf"/>
</dbReference>
<evidence type="ECO:0000313" key="8">
    <source>
        <dbReference type="Proteomes" id="UP000003477"/>
    </source>
</evidence>
<dbReference type="PANTHER" id="PTHR43104">
    <property type="entry name" value="L-2-HYDROXYGLUTARATE DEHYDROGENASE, MITOCHONDRIAL"/>
    <property type="match status" value="1"/>
</dbReference>
<dbReference type="GO" id="GO:0005737">
    <property type="term" value="C:cytoplasm"/>
    <property type="evidence" value="ECO:0007669"/>
    <property type="project" value="TreeGrafter"/>
</dbReference>
<evidence type="ECO:0000313" key="7">
    <source>
        <dbReference type="EMBL" id="EHJ11556.1"/>
    </source>
</evidence>
<evidence type="ECO:0000256" key="3">
    <source>
        <dbReference type="ARBA" id="ARBA00022827"/>
    </source>
</evidence>
<feature type="domain" description="FAD dependent oxidoreductase" evidence="6">
    <location>
        <begin position="3"/>
        <end position="390"/>
    </location>
</feature>
<dbReference type="Pfam" id="PF01266">
    <property type="entry name" value="DAO"/>
    <property type="match status" value="1"/>
</dbReference>
<keyword evidence="2" id="KW-0285">Flavoprotein</keyword>
<comment type="similarity">
    <text evidence="5">Belongs to the L2HGDH family.</text>
</comment>
<evidence type="ECO:0000256" key="4">
    <source>
        <dbReference type="ARBA" id="ARBA00023002"/>
    </source>
</evidence>
<dbReference type="GeneID" id="88767213"/>
<proteinExistence type="inferred from homology"/>
<dbReference type="SUPFAM" id="SSF51905">
    <property type="entry name" value="FAD/NAD(P)-binding domain"/>
    <property type="match status" value="1"/>
</dbReference>
<evidence type="ECO:0000256" key="5">
    <source>
        <dbReference type="ARBA" id="ARBA00037941"/>
    </source>
</evidence>
<reference evidence="7 8" key="1">
    <citation type="journal article" date="2011" name="Front. Microbiol.">
        <title>Two Strains of Crocosphaera watsonii with Highly Conserved Genomes are Distinguished by Strain-Specific Features.</title>
        <authorList>
            <person name="Bench S.R."/>
            <person name="Ilikchyan I.N."/>
            <person name="Tripp H.J."/>
            <person name="Zehr J.P."/>
        </authorList>
    </citation>
    <scope>NUCLEOTIDE SEQUENCE [LARGE SCALE GENOMIC DNA]</scope>
    <source>
        <strain evidence="7 8">WH 0003</strain>
    </source>
</reference>
<dbReference type="Proteomes" id="UP000003477">
    <property type="component" value="Unassembled WGS sequence"/>
</dbReference>
<dbReference type="PANTHER" id="PTHR43104:SF2">
    <property type="entry name" value="L-2-HYDROXYGLUTARATE DEHYDROGENASE, MITOCHONDRIAL"/>
    <property type="match status" value="1"/>
</dbReference>
<evidence type="ECO:0000256" key="1">
    <source>
        <dbReference type="ARBA" id="ARBA00001974"/>
    </source>
</evidence>
<evidence type="ECO:0000256" key="2">
    <source>
        <dbReference type="ARBA" id="ARBA00022630"/>
    </source>
</evidence>
<dbReference type="RefSeq" id="WP_007311702.1">
    <property type="nucleotide sequence ID" value="NZ_AESD01000544.1"/>
</dbReference>
<keyword evidence="4" id="KW-0560">Oxidoreductase</keyword>
<dbReference type="PRINTS" id="PR00757">
    <property type="entry name" value="AMINEOXDASEF"/>
</dbReference>
<protein>
    <recommendedName>
        <fullName evidence="6">FAD dependent oxidoreductase domain-containing protein</fullName>
    </recommendedName>
</protein>
<gene>
    <name evidence="7" type="ORF">CWATWH0003_3701</name>
</gene>
<dbReference type="EMBL" id="AESD01000544">
    <property type="protein sequence ID" value="EHJ11556.1"/>
    <property type="molecule type" value="Genomic_DNA"/>
</dbReference>
<organism evidence="7 8">
    <name type="scientific">Crocosphaera watsonii WH 0003</name>
    <dbReference type="NCBI Taxonomy" id="423471"/>
    <lineage>
        <taxon>Bacteria</taxon>
        <taxon>Bacillati</taxon>
        <taxon>Cyanobacteriota</taxon>
        <taxon>Cyanophyceae</taxon>
        <taxon>Oscillatoriophycideae</taxon>
        <taxon>Chroococcales</taxon>
        <taxon>Aphanothecaceae</taxon>
        <taxon>Crocosphaera</taxon>
    </lineage>
</organism>
<dbReference type="NCBIfam" id="NF008726">
    <property type="entry name" value="PRK11728.1"/>
    <property type="match status" value="1"/>
</dbReference>
<name>G5J8B9_CROWT</name>
<comment type="caution">
    <text evidence="7">The sequence shown here is derived from an EMBL/GenBank/DDBJ whole genome shotgun (WGS) entry which is preliminary data.</text>
</comment>
<dbReference type="GO" id="GO:0047545">
    <property type="term" value="F:(S)-2-hydroxyglutarate dehydrogenase activity"/>
    <property type="evidence" value="ECO:0007669"/>
    <property type="project" value="TreeGrafter"/>
</dbReference>
<sequence>MYDFAIIGGGIVGLSTAMMLGEKFPHASLAVIEKEREVAYHQTGHNSGVIHSGIYYKPGSFKAKFTRAGSQSMVEFCQKHDLPHEVCGKVIVATKEKELPLLDNLYKRGLENGLKVKKIFPEEVKEKEPYVNCLAGIYVPTSGIADYKKVCQKYAEIIEKQGGEIKLNTKVLQINNGDNYKLLETSHGEIKAKFIINCGGLYSDRLAQLDKVNPQAKIVPFRGEYYQLTPEKRYLVKSLIYPVPNPEFPFLGVHFTKMVDGSIHAGPNAVLSLKREGYKKTDFDLKELAEVMAYPGFWRLAAKHADEGIKEIIRSFSKAAFVNSLQQLIPDVTGDDVIPCEAGVRAQALKMDGKLVEDFLIVQDQQALHVCNAPSPAATASLEIGKHIVAQIPATVGA</sequence>
<dbReference type="InterPro" id="IPR006076">
    <property type="entry name" value="FAD-dep_OxRdtase"/>
</dbReference>
<evidence type="ECO:0000259" key="6">
    <source>
        <dbReference type="Pfam" id="PF01266"/>
    </source>
</evidence>
<dbReference type="Gene3D" id="3.30.9.10">
    <property type="entry name" value="D-Amino Acid Oxidase, subunit A, domain 2"/>
    <property type="match status" value="1"/>
</dbReference>
<comment type="cofactor">
    <cofactor evidence="1">
        <name>FAD</name>
        <dbReference type="ChEBI" id="CHEBI:57692"/>
    </cofactor>
</comment>
<accession>G5J8B9</accession>
<dbReference type="AlphaFoldDB" id="G5J8B9"/>
<keyword evidence="3" id="KW-0274">FAD</keyword>
<dbReference type="PATRIC" id="fig|423471.3.peg.3478"/>